<dbReference type="InterPro" id="IPR040194">
    <property type="entry name" value="Cwf19-like"/>
</dbReference>
<feature type="domain" description="Cwf19-like protein C-terminal" evidence="3">
    <location>
        <begin position="706"/>
        <end position="801"/>
    </location>
</feature>
<evidence type="ECO:0000256" key="1">
    <source>
        <dbReference type="ARBA" id="ARBA00006795"/>
    </source>
</evidence>
<feature type="region of interest" description="Disordered" evidence="2">
    <location>
        <begin position="324"/>
        <end position="352"/>
    </location>
</feature>
<feature type="domain" description="Cwf19-like C-terminal" evidence="4">
    <location>
        <begin position="574"/>
        <end position="697"/>
    </location>
</feature>
<organism evidence="5 6">
    <name type="scientific">Ceratodon purpureus</name>
    <name type="common">Fire moss</name>
    <name type="synonym">Dicranum purpureum</name>
    <dbReference type="NCBI Taxonomy" id="3225"/>
    <lineage>
        <taxon>Eukaryota</taxon>
        <taxon>Viridiplantae</taxon>
        <taxon>Streptophyta</taxon>
        <taxon>Embryophyta</taxon>
        <taxon>Bryophyta</taxon>
        <taxon>Bryophytina</taxon>
        <taxon>Bryopsida</taxon>
        <taxon>Dicranidae</taxon>
        <taxon>Pseudoditrichales</taxon>
        <taxon>Ditrichaceae</taxon>
        <taxon>Ceratodon</taxon>
    </lineage>
</organism>
<accession>A0A8T0HBX0</accession>
<feature type="region of interest" description="Disordered" evidence="2">
    <location>
        <begin position="396"/>
        <end position="455"/>
    </location>
</feature>
<dbReference type="InterPro" id="IPR006767">
    <property type="entry name" value="Cwf19-like_C_dom-2"/>
</dbReference>
<dbReference type="PANTHER" id="PTHR12072:SF5">
    <property type="entry name" value="CWF19-LIKE PROTEIN 2"/>
    <property type="match status" value="1"/>
</dbReference>
<dbReference type="Pfam" id="PF04676">
    <property type="entry name" value="CwfJ_C_2"/>
    <property type="match status" value="1"/>
</dbReference>
<evidence type="ECO:0000256" key="2">
    <source>
        <dbReference type="SAM" id="MobiDB-lite"/>
    </source>
</evidence>
<feature type="region of interest" description="Disordered" evidence="2">
    <location>
        <begin position="545"/>
        <end position="571"/>
    </location>
</feature>
<dbReference type="GO" id="GO:0000398">
    <property type="term" value="P:mRNA splicing, via spliceosome"/>
    <property type="evidence" value="ECO:0007669"/>
    <property type="project" value="TreeGrafter"/>
</dbReference>
<comment type="caution">
    <text evidence="5">The sequence shown here is derived from an EMBL/GenBank/DDBJ whole genome shotgun (WGS) entry which is preliminary data.</text>
</comment>
<dbReference type="InterPro" id="IPR006768">
    <property type="entry name" value="Cwf19-like_C_dom-1"/>
</dbReference>
<dbReference type="EMBL" id="CM026428">
    <property type="protein sequence ID" value="KAG0566602.1"/>
    <property type="molecule type" value="Genomic_DNA"/>
</dbReference>
<dbReference type="Pfam" id="PF04677">
    <property type="entry name" value="CwfJ_C_1"/>
    <property type="match status" value="1"/>
</dbReference>
<evidence type="ECO:0000313" key="6">
    <source>
        <dbReference type="Proteomes" id="UP000822688"/>
    </source>
</evidence>
<keyword evidence="6" id="KW-1185">Reference proteome</keyword>
<feature type="region of interest" description="Disordered" evidence="2">
    <location>
        <begin position="225"/>
        <end position="301"/>
    </location>
</feature>
<evidence type="ECO:0000313" key="5">
    <source>
        <dbReference type="EMBL" id="KAG0566602.1"/>
    </source>
</evidence>
<evidence type="ECO:0000259" key="3">
    <source>
        <dbReference type="Pfam" id="PF04676"/>
    </source>
</evidence>
<protein>
    <recommendedName>
        <fullName evidence="7">CWF19-like protein 2</fullName>
    </recommendedName>
</protein>
<dbReference type="Proteomes" id="UP000822688">
    <property type="component" value="Chromosome 7"/>
</dbReference>
<gene>
    <name evidence="5" type="ORF">KC19_7G076500</name>
</gene>
<evidence type="ECO:0008006" key="7">
    <source>
        <dbReference type="Google" id="ProtNLM"/>
    </source>
</evidence>
<dbReference type="GO" id="GO:0071014">
    <property type="term" value="C:post-mRNA release spliceosomal complex"/>
    <property type="evidence" value="ECO:0007669"/>
    <property type="project" value="TreeGrafter"/>
</dbReference>
<name>A0A8T0HBX0_CERPU</name>
<comment type="similarity">
    <text evidence="1">Belongs to the CWF19 family.</text>
</comment>
<feature type="region of interest" description="Disordered" evidence="2">
    <location>
        <begin position="1"/>
        <end position="199"/>
    </location>
</feature>
<feature type="compositionally biased region" description="Basic and acidic residues" evidence="2">
    <location>
        <begin position="267"/>
        <end position="297"/>
    </location>
</feature>
<feature type="compositionally biased region" description="Basic and acidic residues" evidence="2">
    <location>
        <begin position="188"/>
        <end position="199"/>
    </location>
</feature>
<evidence type="ECO:0000259" key="4">
    <source>
        <dbReference type="Pfam" id="PF04677"/>
    </source>
</evidence>
<proteinExistence type="inferred from homology"/>
<dbReference type="AlphaFoldDB" id="A0A8T0HBX0"/>
<reference evidence="5" key="1">
    <citation type="submission" date="2020-06" db="EMBL/GenBank/DDBJ databases">
        <title>WGS assembly of Ceratodon purpureus strain R40.</title>
        <authorList>
            <person name="Carey S.B."/>
            <person name="Jenkins J."/>
            <person name="Shu S."/>
            <person name="Lovell J.T."/>
            <person name="Sreedasyam A."/>
            <person name="Maumus F."/>
            <person name="Tiley G.P."/>
            <person name="Fernandez-Pozo N."/>
            <person name="Barry K."/>
            <person name="Chen C."/>
            <person name="Wang M."/>
            <person name="Lipzen A."/>
            <person name="Daum C."/>
            <person name="Saski C.A."/>
            <person name="Payton A.C."/>
            <person name="Mcbreen J.C."/>
            <person name="Conrad R.E."/>
            <person name="Kollar L.M."/>
            <person name="Olsson S."/>
            <person name="Huttunen S."/>
            <person name="Landis J.B."/>
            <person name="Wickett N.J."/>
            <person name="Johnson M.G."/>
            <person name="Rensing S.A."/>
            <person name="Grimwood J."/>
            <person name="Schmutz J."/>
            <person name="Mcdaniel S.F."/>
        </authorList>
    </citation>
    <scope>NUCLEOTIDE SEQUENCE</scope>
    <source>
        <strain evidence="5">R40</strain>
    </source>
</reference>
<feature type="region of interest" description="Disordered" evidence="2">
    <location>
        <begin position="477"/>
        <end position="504"/>
    </location>
</feature>
<feature type="compositionally biased region" description="Basic residues" evidence="2">
    <location>
        <begin position="44"/>
        <end position="65"/>
    </location>
</feature>
<feature type="compositionally biased region" description="Basic and acidic residues" evidence="2">
    <location>
        <begin position="121"/>
        <end position="132"/>
    </location>
</feature>
<feature type="compositionally biased region" description="Basic residues" evidence="2">
    <location>
        <begin position="228"/>
        <end position="237"/>
    </location>
</feature>
<sequence length="805" mass="90345">MLGAVRFVPREELPAADVEGSDGERKSGKKRKHGSKEERADRKGKSKHRDEKRKHGGKERRSKHKRSDEEEVGKEYSSDEASEDSEGLASRKINRGLQESKRKEAGLEWMNLAPERPPAPKQDDALRLEPEKPVSNVKELNPYWKNDGIGLPTEAEKGGLSGGGRGRLPPPPGVGDGGASWRMKALKRAQEQAAREGKQLDEVVEERWGSLASLTNSVAVQRAAHANAHMHAKRDRTRKADDRVSDAPQAVEGKKGEEANVPEDEDDRRIRTGSRDYLKDVKAKDNRMRQPQVDRKLSWRNKGSIRPEDAAVLRAAAQTYNKFSDDGDFLKSFGSSKPQEEPKTSTRVSTVTSTTRVESIRTVKEIGSRDVKADTGAHVATVSKSVTRVETLSVAKDASASNVKPSHDVKSVASTEPTARVDAHQAGKNSDMEPSSSRVVDTERKAEGSGVQVHNLSSNQIAAKVMQLRLRGKHKEADELQKQGEAAANVAMERPPEEEKQSAPGPLQVLARLEALGKKTLELRRESADKAMAGMIGQNKMYKADDEYDDLGPHAEKKKKKPAQGANQRPTVQNYNRIQTQAERCQLCFDNVNRPKHLTMAIANFTYLTLPPRRPLVNGHCYIVPMQHEGATCNVDDDTWEELRNFKKCLVRMFDEQNKEAIFLETAMHLTRQKRHCVVECIPIPSSFAKDAPLYFKKAIDEAESEWSQHNAKRLIDTRIKGLRSSVPKNFPYFHVEFGMNGGYAHVIDDESKFKPEFGRAVLEGMLQIEEEDFHMQTLSRKDQEKFAKDFAKMWEPHDWTKMLE</sequence>
<dbReference type="PANTHER" id="PTHR12072">
    <property type="entry name" value="CWF19, CELL CYCLE CONTROL PROTEIN"/>
    <property type="match status" value="1"/>
</dbReference>
<dbReference type="InterPro" id="IPR036265">
    <property type="entry name" value="HIT-like_sf"/>
</dbReference>
<dbReference type="SUPFAM" id="SSF54197">
    <property type="entry name" value="HIT-like"/>
    <property type="match status" value="1"/>
</dbReference>